<dbReference type="RefSeq" id="XP_008096064.1">
    <property type="nucleotide sequence ID" value="XM_008097873.1"/>
</dbReference>
<dbReference type="GeneID" id="24412553"/>
<keyword evidence="3" id="KW-1185">Reference proteome</keyword>
<evidence type="ECO:0000256" key="1">
    <source>
        <dbReference type="SAM" id="MobiDB-lite"/>
    </source>
</evidence>
<dbReference type="Proteomes" id="UP000008782">
    <property type="component" value="Unassembled WGS sequence"/>
</dbReference>
<proteinExistence type="predicted"/>
<dbReference type="VEuPathDB" id="FungiDB:GLRG_07188"/>
<dbReference type="EMBL" id="GG697359">
    <property type="protein sequence ID" value="EFQ32044.1"/>
    <property type="molecule type" value="Genomic_DNA"/>
</dbReference>
<feature type="compositionally biased region" description="Basic and acidic residues" evidence="1">
    <location>
        <begin position="260"/>
        <end position="269"/>
    </location>
</feature>
<gene>
    <name evidence="2" type="ORF">GLRG_07188</name>
</gene>
<dbReference type="AlphaFoldDB" id="E3QMF6"/>
<dbReference type="HOGENOM" id="CLU_874386_0_0_1"/>
<feature type="region of interest" description="Disordered" evidence="1">
    <location>
        <begin position="255"/>
        <end position="318"/>
    </location>
</feature>
<name>E3QMF6_COLGM</name>
<evidence type="ECO:0000313" key="3">
    <source>
        <dbReference type="Proteomes" id="UP000008782"/>
    </source>
</evidence>
<reference evidence="3" key="1">
    <citation type="journal article" date="2012" name="Nat. Genet.">
        <title>Lifestyle transitions in plant pathogenic Colletotrichum fungi deciphered by genome and transcriptome analyses.</title>
        <authorList>
            <person name="O'Connell R.J."/>
            <person name="Thon M.R."/>
            <person name="Hacquard S."/>
            <person name="Amyotte S.G."/>
            <person name="Kleemann J."/>
            <person name="Torres M.F."/>
            <person name="Damm U."/>
            <person name="Buiate E.A."/>
            <person name="Epstein L."/>
            <person name="Alkan N."/>
            <person name="Altmueller J."/>
            <person name="Alvarado-Balderrama L."/>
            <person name="Bauser C.A."/>
            <person name="Becker C."/>
            <person name="Birren B.W."/>
            <person name="Chen Z."/>
            <person name="Choi J."/>
            <person name="Crouch J.A."/>
            <person name="Duvick J.P."/>
            <person name="Farman M.A."/>
            <person name="Gan P."/>
            <person name="Heiman D."/>
            <person name="Henrissat B."/>
            <person name="Howard R.J."/>
            <person name="Kabbage M."/>
            <person name="Koch C."/>
            <person name="Kracher B."/>
            <person name="Kubo Y."/>
            <person name="Law A.D."/>
            <person name="Lebrun M.-H."/>
            <person name="Lee Y.-H."/>
            <person name="Miyara I."/>
            <person name="Moore N."/>
            <person name="Neumann U."/>
            <person name="Nordstroem K."/>
            <person name="Panaccione D.G."/>
            <person name="Panstruga R."/>
            <person name="Place M."/>
            <person name="Proctor R.H."/>
            <person name="Prusky D."/>
            <person name="Rech G."/>
            <person name="Reinhardt R."/>
            <person name="Rollins J.A."/>
            <person name="Rounsley S."/>
            <person name="Schardl C.L."/>
            <person name="Schwartz D.C."/>
            <person name="Shenoy N."/>
            <person name="Shirasu K."/>
            <person name="Sikhakolli U.R."/>
            <person name="Stueber K."/>
            <person name="Sukno S.A."/>
            <person name="Sweigard J.A."/>
            <person name="Takano Y."/>
            <person name="Takahara H."/>
            <person name="Trail F."/>
            <person name="van der Does H.C."/>
            <person name="Voll L.M."/>
            <person name="Will I."/>
            <person name="Young S."/>
            <person name="Zeng Q."/>
            <person name="Zhang J."/>
            <person name="Zhou S."/>
            <person name="Dickman M.B."/>
            <person name="Schulze-Lefert P."/>
            <person name="Ver Loren van Themaat E."/>
            <person name="Ma L.-J."/>
            <person name="Vaillancourt L.J."/>
        </authorList>
    </citation>
    <scope>NUCLEOTIDE SEQUENCE [LARGE SCALE GENOMIC DNA]</scope>
    <source>
        <strain evidence="3">M1.001 / M2 / FGSC 10212</strain>
    </source>
</reference>
<organism evidence="3">
    <name type="scientific">Colletotrichum graminicola (strain M1.001 / M2 / FGSC 10212)</name>
    <name type="common">Maize anthracnose fungus</name>
    <name type="synonym">Glomerella graminicola</name>
    <dbReference type="NCBI Taxonomy" id="645133"/>
    <lineage>
        <taxon>Eukaryota</taxon>
        <taxon>Fungi</taxon>
        <taxon>Dikarya</taxon>
        <taxon>Ascomycota</taxon>
        <taxon>Pezizomycotina</taxon>
        <taxon>Sordariomycetes</taxon>
        <taxon>Hypocreomycetidae</taxon>
        <taxon>Glomerellales</taxon>
        <taxon>Glomerellaceae</taxon>
        <taxon>Colletotrichum</taxon>
        <taxon>Colletotrichum graminicola species complex</taxon>
    </lineage>
</organism>
<sequence>MSSFTQTVNLEAALRHVCSQRATYSNVDLGERSLQVEMMRGIFGSANLLLAWLDTWNQSLAPGALETIANPNGNRAPKYGYVAADPGVPRTRWVGALGGSTPVQHEPRCRGSKGTTCIASWGFDISTSCPTDYTEATSLGDAHRDFVACWLQDPVPTTRAAKPWTFLCYAGSGLGSHMPTMPSWAPNSHVANLLPDMIAYAMELVYAQEPTMSVPRRAGSPMVRRRETGGFPAEAIYSRGVAVIVADLMDGEARGSVWNREGDPRDAGARLRSRSGLRRTPERNPIRSGVVRQRVSAKPTRQRAQAAAPSLDRDDFTI</sequence>
<evidence type="ECO:0000313" key="2">
    <source>
        <dbReference type="EMBL" id="EFQ32044.1"/>
    </source>
</evidence>
<protein>
    <submittedName>
        <fullName evidence="2">Uncharacterized protein</fullName>
    </submittedName>
</protein>
<accession>E3QMF6</accession>